<evidence type="ECO:0000313" key="3">
    <source>
        <dbReference type="Proteomes" id="UP001497516"/>
    </source>
</evidence>
<dbReference type="Gene3D" id="3.60.10.10">
    <property type="entry name" value="Endonuclease/exonuclease/phosphatase"/>
    <property type="match status" value="1"/>
</dbReference>
<dbReference type="PANTHER" id="PTHR33710:SF71">
    <property type="entry name" value="ENDONUCLEASE_EXONUCLEASE_PHOSPHATASE DOMAIN-CONTAINING PROTEIN"/>
    <property type="match status" value="1"/>
</dbReference>
<evidence type="ECO:0000313" key="2">
    <source>
        <dbReference type="EMBL" id="CAL1371261.1"/>
    </source>
</evidence>
<feature type="domain" description="Endonuclease/exonuclease/phosphatase" evidence="1">
    <location>
        <begin position="7"/>
        <end position="227"/>
    </location>
</feature>
<sequence>MSHSFIAWNVRGLGNPNKRAKIKRLLKRWRPSIVGLTETKWHKCDKNLISSLSGCKSSEWVTKDSVGASGDIAIFWDPTIYWVLTVWEGRFSLAVRLKIIESEDIISFLVVYGPQDKKEKLEFLKEIESVCREYLAALCIIGDFNLVRSEEEFIGCPRDLEIMNELNNLINRCNLVDLPLQGARFTWSRGGGENYASRIDRALINSSFEDLLSPETLIALDPVESDHNPIRLQWGSIEHFIHPWRFENMCFQEDSFLQNLVGWWSIPVNGTSYLFRFGQKCRQTKLMIKQWNRDHFGKVEKRVADILFRIKNIDDAEESEQLNPLLLSERAILKCELEKVLIMEEIFWRQQSRKVWLQVGDKNTGFFHRVAKVNKRKNRIKRLVIEGRVSDDGNEIKIAFHNHFSIKFVESDEDRPFPARYRDCMLSPEDNEDLVKPFTELEVRQAIQQCNGSKAPGPDGYSIEFYKKAWDIIKSDLLKAFDDFFLAGTFLNRQLIPSYVYCLKRIPSN</sequence>
<dbReference type="EMBL" id="OZ034815">
    <property type="protein sequence ID" value="CAL1371261.1"/>
    <property type="molecule type" value="Genomic_DNA"/>
</dbReference>
<reference evidence="2 3" key="1">
    <citation type="submission" date="2024-04" db="EMBL/GenBank/DDBJ databases">
        <authorList>
            <person name="Fracassetti M."/>
        </authorList>
    </citation>
    <scope>NUCLEOTIDE SEQUENCE [LARGE SCALE GENOMIC DNA]</scope>
</reference>
<dbReference type="PANTHER" id="PTHR33710">
    <property type="entry name" value="BNAC02G09200D PROTEIN"/>
    <property type="match status" value="1"/>
</dbReference>
<protein>
    <recommendedName>
        <fullName evidence="1">Endonuclease/exonuclease/phosphatase domain-containing protein</fullName>
    </recommendedName>
</protein>
<dbReference type="InterPro" id="IPR005135">
    <property type="entry name" value="Endo/exonuclease/phosphatase"/>
</dbReference>
<dbReference type="Proteomes" id="UP001497516">
    <property type="component" value="Chromosome 2"/>
</dbReference>
<accession>A0AAV2DC34</accession>
<dbReference type="InterPro" id="IPR036691">
    <property type="entry name" value="Endo/exonu/phosph_ase_sf"/>
</dbReference>
<gene>
    <name evidence="2" type="ORF">LTRI10_LOCUS13337</name>
</gene>
<dbReference type="GO" id="GO:0003824">
    <property type="term" value="F:catalytic activity"/>
    <property type="evidence" value="ECO:0007669"/>
    <property type="project" value="InterPro"/>
</dbReference>
<evidence type="ECO:0000259" key="1">
    <source>
        <dbReference type="Pfam" id="PF03372"/>
    </source>
</evidence>
<keyword evidence="3" id="KW-1185">Reference proteome</keyword>
<proteinExistence type="predicted"/>
<dbReference type="AlphaFoldDB" id="A0AAV2DC34"/>
<dbReference type="Pfam" id="PF03372">
    <property type="entry name" value="Exo_endo_phos"/>
    <property type="match status" value="1"/>
</dbReference>
<organism evidence="2 3">
    <name type="scientific">Linum trigynum</name>
    <dbReference type="NCBI Taxonomy" id="586398"/>
    <lineage>
        <taxon>Eukaryota</taxon>
        <taxon>Viridiplantae</taxon>
        <taxon>Streptophyta</taxon>
        <taxon>Embryophyta</taxon>
        <taxon>Tracheophyta</taxon>
        <taxon>Spermatophyta</taxon>
        <taxon>Magnoliopsida</taxon>
        <taxon>eudicotyledons</taxon>
        <taxon>Gunneridae</taxon>
        <taxon>Pentapetalae</taxon>
        <taxon>rosids</taxon>
        <taxon>fabids</taxon>
        <taxon>Malpighiales</taxon>
        <taxon>Linaceae</taxon>
        <taxon>Linum</taxon>
    </lineage>
</organism>
<dbReference type="SUPFAM" id="SSF56219">
    <property type="entry name" value="DNase I-like"/>
    <property type="match status" value="1"/>
</dbReference>
<name>A0AAV2DC34_9ROSI</name>